<evidence type="ECO:0000256" key="4">
    <source>
        <dbReference type="SAM" id="SignalP"/>
    </source>
</evidence>
<keyword evidence="4" id="KW-0732">Signal</keyword>
<dbReference type="PANTHER" id="PTHR34597">
    <property type="entry name" value="SLR1661 PROTEIN"/>
    <property type="match status" value="1"/>
</dbReference>
<reference evidence="7 8" key="1">
    <citation type="submission" date="2016-06" db="EMBL/GenBank/DDBJ databases">
        <title>Three novel species with peptidoglycan cell walls form the new genus Lacunisphaera gen. nov. in the family Opitutaceae of the verrucomicrobial subdivision 4.</title>
        <authorList>
            <person name="Rast P."/>
            <person name="Gloeckner I."/>
            <person name="Jogler M."/>
            <person name="Boedeker C."/>
            <person name="Jeske O."/>
            <person name="Wiegand S."/>
            <person name="Reinhardt R."/>
            <person name="Schumann P."/>
            <person name="Rohde M."/>
            <person name="Spring S."/>
            <person name="Gloeckner F.O."/>
            <person name="Jogler C."/>
        </authorList>
    </citation>
    <scope>NUCLEOTIDE SEQUENCE [LARGE SCALE GENOMIC DNA]</scope>
    <source>
        <strain evidence="7 8">IG16b</strain>
    </source>
</reference>
<proteinExistence type="predicted"/>
<evidence type="ECO:0000259" key="6">
    <source>
        <dbReference type="Pfam" id="PF08479"/>
    </source>
</evidence>
<dbReference type="Proteomes" id="UP000095228">
    <property type="component" value="Chromosome"/>
</dbReference>
<keyword evidence="1" id="KW-0472">Membrane</keyword>
<evidence type="ECO:0000313" key="8">
    <source>
        <dbReference type="Proteomes" id="UP000095228"/>
    </source>
</evidence>
<organism evidence="7 8">
    <name type="scientific">Lacunisphaera limnophila</name>
    <dbReference type="NCBI Taxonomy" id="1838286"/>
    <lineage>
        <taxon>Bacteria</taxon>
        <taxon>Pseudomonadati</taxon>
        <taxon>Verrucomicrobiota</taxon>
        <taxon>Opitutia</taxon>
        <taxon>Opitutales</taxon>
        <taxon>Opitutaceae</taxon>
        <taxon>Lacunisphaera</taxon>
    </lineage>
</organism>
<name>A0A1D8ARY0_9BACT</name>
<evidence type="ECO:0000256" key="3">
    <source>
        <dbReference type="ARBA" id="ARBA00023237"/>
    </source>
</evidence>
<dbReference type="OrthoDB" id="290122at2"/>
<dbReference type="Pfam" id="PF08479">
    <property type="entry name" value="POTRA_2"/>
    <property type="match status" value="1"/>
</dbReference>
<dbReference type="GO" id="GO:0046819">
    <property type="term" value="P:protein secretion by the type V secretion system"/>
    <property type="evidence" value="ECO:0007669"/>
    <property type="project" value="TreeGrafter"/>
</dbReference>
<dbReference type="InterPro" id="IPR051544">
    <property type="entry name" value="TPS_OM_transporter"/>
</dbReference>
<feature type="signal peptide" evidence="4">
    <location>
        <begin position="1"/>
        <end position="36"/>
    </location>
</feature>
<gene>
    <name evidence="7" type="primary">hxuB</name>
    <name evidence="7" type="ORF">Verru16b_00688</name>
</gene>
<keyword evidence="2" id="KW-0812">Transmembrane</keyword>
<sequence>MNAASNTRPPGLPPWAGLRRWLAAGAGLIAALGAGAQPDVATEMPLRGVVLRQALQDFVPAGVETPGLDLAAAPVVAADAAFQTKATALLGQPITLALLHELTAEVVLAYRRAGRPLADAAVPEQNISTGTVQVIILEAHLGTVKVEGARYFSAERIQAALRTQPGEPLYAGTLFSDLDWLNKNPFRRVDLVYERGRDLGTTDVVLRVTERRPWQAFAGYDNENVAALGRDRWFAGVRAGNLWGAEHQLNLLYTQGRDAAEYRGIAADYTVPLRWRHLVTVNAAFAEPNVDGPTFDSAGRSWRLGLRYAGELPRTRLWEIDWAAGYEIRSSDNDILFGGTSVFSSAYQTHEFLAEIAARRPGPAGESTLKAAVYLSPGGIGPRNASADLSAGGRSRIGARYAYLDLGASHRVALPRAYALSLAASARLTGDRLPPSSEFALGGANTMPGYSEATVLGDSAVWAQAKLQTPVWHVFRRQEQASADAVRFSASYNLGRVWLTDRTPVEAAQGLREQRQLESIGLGVNYEFSRHLQVAFTYGWQLRPPAPGVGRSSRGHVSAVLNF</sequence>
<dbReference type="Pfam" id="PF03865">
    <property type="entry name" value="ShlB"/>
    <property type="match status" value="1"/>
</dbReference>
<accession>A0A1D8ARY0</accession>
<dbReference type="InterPro" id="IPR005565">
    <property type="entry name" value="Hemolysn_activator_HlyB_C"/>
</dbReference>
<evidence type="ECO:0000259" key="5">
    <source>
        <dbReference type="Pfam" id="PF03865"/>
    </source>
</evidence>
<dbReference type="STRING" id="1838286.Verru16b_00688"/>
<dbReference type="EMBL" id="CP016094">
    <property type="protein sequence ID" value="AOS43636.1"/>
    <property type="molecule type" value="Genomic_DNA"/>
</dbReference>
<dbReference type="AlphaFoldDB" id="A0A1D8ARY0"/>
<keyword evidence="8" id="KW-1185">Reference proteome</keyword>
<feature type="domain" description="Polypeptide-transport-associated ShlB-type" evidence="6">
    <location>
        <begin position="80"/>
        <end position="138"/>
    </location>
</feature>
<dbReference type="PANTHER" id="PTHR34597:SF3">
    <property type="entry name" value="OUTER MEMBRANE TRANSPORTER CDIB"/>
    <property type="match status" value="1"/>
</dbReference>
<feature type="chain" id="PRO_5009105019" evidence="4">
    <location>
        <begin position="37"/>
        <end position="563"/>
    </location>
</feature>
<keyword evidence="1" id="KW-1134">Transmembrane beta strand</keyword>
<dbReference type="GO" id="GO:0008320">
    <property type="term" value="F:protein transmembrane transporter activity"/>
    <property type="evidence" value="ECO:0007669"/>
    <property type="project" value="TreeGrafter"/>
</dbReference>
<evidence type="ECO:0000313" key="7">
    <source>
        <dbReference type="EMBL" id="AOS43636.1"/>
    </source>
</evidence>
<feature type="domain" description="Haemolysin activator HlyB C-terminal" evidence="5">
    <location>
        <begin position="200"/>
        <end position="500"/>
    </location>
</feature>
<keyword evidence="3" id="KW-0998">Cell outer membrane</keyword>
<protein>
    <submittedName>
        <fullName evidence="7">Heme/hemopexin transporter protein HuxB</fullName>
    </submittedName>
</protein>
<dbReference type="KEGG" id="obg:Verru16b_00688"/>
<evidence type="ECO:0000256" key="2">
    <source>
        <dbReference type="ARBA" id="ARBA00022692"/>
    </source>
</evidence>
<dbReference type="InterPro" id="IPR013686">
    <property type="entry name" value="Polypept-transport_assoc_ShlB"/>
</dbReference>
<dbReference type="GO" id="GO:0098046">
    <property type="term" value="C:type V protein secretion system complex"/>
    <property type="evidence" value="ECO:0007669"/>
    <property type="project" value="TreeGrafter"/>
</dbReference>
<dbReference type="Gene3D" id="3.10.20.310">
    <property type="entry name" value="membrane protein fhac"/>
    <property type="match status" value="1"/>
</dbReference>
<evidence type="ECO:0000256" key="1">
    <source>
        <dbReference type="ARBA" id="ARBA00022452"/>
    </source>
</evidence>
<dbReference type="RefSeq" id="WP_069960966.1">
    <property type="nucleotide sequence ID" value="NZ_CP016094.1"/>
</dbReference>
<dbReference type="Gene3D" id="2.40.160.50">
    <property type="entry name" value="membrane protein fhac: a member of the omp85/tpsb transporter family"/>
    <property type="match status" value="1"/>
</dbReference>